<evidence type="ECO:0000313" key="1">
    <source>
        <dbReference type="EMBL" id="TNV79331.1"/>
    </source>
</evidence>
<dbReference type="AlphaFoldDB" id="A0A8J8NSG8"/>
<reference evidence="1" key="1">
    <citation type="submission" date="2019-06" db="EMBL/GenBank/DDBJ databases">
        <authorList>
            <person name="Zheng W."/>
        </authorList>
    </citation>
    <scope>NUCLEOTIDE SEQUENCE</scope>
    <source>
        <strain evidence="1">QDHG01</strain>
    </source>
</reference>
<dbReference type="EMBL" id="RRYP01009059">
    <property type="protein sequence ID" value="TNV79331.1"/>
    <property type="molecule type" value="Genomic_DNA"/>
</dbReference>
<accession>A0A8J8NSG8</accession>
<protein>
    <submittedName>
        <fullName evidence="1">Uncharacterized protein</fullName>
    </submittedName>
</protein>
<keyword evidence="2" id="KW-1185">Reference proteome</keyword>
<sequence length="451" mass="49936">MGKSSSLQSLLPSIQPVQEVDPSVVLTTDPIMEEMRASLSVGPGVIMRINDLAEIISDSVLNGFAIATLSGDMFIEDQIAIKQVLNDDQTRIDTKYAGWSYIEKTLLSQRNDTCQQRWKLTRDQVHSSYYALAEYLLNETLKGDTDRKESFISTCAHDACTLAAERLVNMLTGSSPSDCPIVEALHWGNPGSGYPRGNTDMMATQGAYIITLLQWAVTVEGARLALTASNSAKVTASMSLFNTTYSHALQSAFLKVLTQYDQALNQGFLINTQHNLEYQVSKLLGDGLVGDDLLSAIVTQVQTFSNRVNPQVEWNVYMYKADDAWPVWCLNCFVIRDEEDTQQSIVFFYTNTTSIQKTQIDKQKIIKDAMPSFANVTQAEEFILKKIEELGWCLSGVSFMPAVPRLYENGGSSEYTQVVAATGGSFSLIFWSVGGGLSCLSSLPSKKQYFY</sequence>
<name>A0A8J8NSG8_HALGN</name>
<proteinExistence type="predicted"/>
<gene>
    <name evidence="1" type="ORF">FGO68_gene3629</name>
</gene>
<dbReference type="Proteomes" id="UP000785679">
    <property type="component" value="Unassembled WGS sequence"/>
</dbReference>
<organism evidence="1 2">
    <name type="scientific">Halteria grandinella</name>
    <dbReference type="NCBI Taxonomy" id="5974"/>
    <lineage>
        <taxon>Eukaryota</taxon>
        <taxon>Sar</taxon>
        <taxon>Alveolata</taxon>
        <taxon>Ciliophora</taxon>
        <taxon>Intramacronucleata</taxon>
        <taxon>Spirotrichea</taxon>
        <taxon>Stichotrichia</taxon>
        <taxon>Sporadotrichida</taxon>
        <taxon>Halteriidae</taxon>
        <taxon>Halteria</taxon>
    </lineage>
</organism>
<evidence type="ECO:0000313" key="2">
    <source>
        <dbReference type="Proteomes" id="UP000785679"/>
    </source>
</evidence>
<comment type="caution">
    <text evidence="1">The sequence shown here is derived from an EMBL/GenBank/DDBJ whole genome shotgun (WGS) entry which is preliminary data.</text>
</comment>